<comment type="caution">
    <text evidence="15">The sequence shown here is derived from an EMBL/GenBank/DDBJ whole genome shotgun (WGS) entry which is preliminary data.</text>
</comment>
<keyword evidence="8 12" id="KW-0630">Potassium</keyword>
<keyword evidence="7 13" id="KW-0812">Transmembrane</keyword>
<dbReference type="Proteomes" id="UP000239388">
    <property type="component" value="Unassembled WGS sequence"/>
</dbReference>
<feature type="transmembrane region" description="Helical" evidence="13">
    <location>
        <begin position="21"/>
        <end position="41"/>
    </location>
</feature>
<feature type="binding site" evidence="12">
    <location>
        <position position="478"/>
    </location>
    <ligand>
        <name>K(+)</name>
        <dbReference type="ChEBI" id="CHEBI:29103"/>
    </ligand>
</feature>
<dbReference type="Pfam" id="PF02386">
    <property type="entry name" value="TrkH"/>
    <property type="match status" value="1"/>
</dbReference>
<evidence type="ECO:0000256" key="9">
    <source>
        <dbReference type="ARBA" id="ARBA00022989"/>
    </source>
</evidence>
<evidence type="ECO:0000256" key="6">
    <source>
        <dbReference type="ARBA" id="ARBA00022538"/>
    </source>
</evidence>
<dbReference type="PANTHER" id="PTHR32024">
    <property type="entry name" value="TRK SYSTEM POTASSIUM UPTAKE PROTEIN TRKG-RELATED"/>
    <property type="match status" value="1"/>
</dbReference>
<dbReference type="GO" id="GO:0015379">
    <property type="term" value="F:potassium:chloride symporter activity"/>
    <property type="evidence" value="ECO:0007669"/>
    <property type="project" value="InterPro"/>
</dbReference>
<reference evidence="16 17" key="1">
    <citation type="submission" date="2018-02" db="EMBL/GenBank/DDBJ databases">
        <title>Comparative genomes isolates from brazilian mangrove.</title>
        <authorList>
            <person name="Araujo J.E."/>
            <person name="Taketani R.G."/>
            <person name="Silva M.C.P."/>
            <person name="Loureco M.V."/>
            <person name="Andreote F.D."/>
        </authorList>
    </citation>
    <scope>NUCLEOTIDE SEQUENCE [LARGE SCALE GENOMIC DNA]</scope>
    <source>
        <strain evidence="14 17">NAP PRIS-MGV</strain>
        <strain evidence="15 16">Nap-Phe MGV</strain>
    </source>
</reference>
<dbReference type="GO" id="GO:0046872">
    <property type="term" value="F:metal ion binding"/>
    <property type="evidence" value="ECO:0007669"/>
    <property type="project" value="UniProtKB-KW"/>
</dbReference>
<feature type="transmembrane region" description="Helical" evidence="13">
    <location>
        <begin position="88"/>
        <end position="109"/>
    </location>
</feature>
<dbReference type="AlphaFoldDB" id="A0A2S8GST3"/>
<keyword evidence="9 13" id="KW-1133">Transmembrane helix</keyword>
<evidence type="ECO:0000256" key="5">
    <source>
        <dbReference type="ARBA" id="ARBA00022519"/>
    </source>
</evidence>
<evidence type="ECO:0000256" key="13">
    <source>
        <dbReference type="SAM" id="Phobius"/>
    </source>
</evidence>
<protein>
    <submittedName>
        <fullName evidence="15">Potassium transporter</fullName>
    </submittedName>
</protein>
<feature type="transmembrane region" description="Helical" evidence="13">
    <location>
        <begin position="301"/>
        <end position="321"/>
    </location>
</feature>
<evidence type="ECO:0000313" key="17">
    <source>
        <dbReference type="Proteomes" id="UP000239388"/>
    </source>
</evidence>
<evidence type="ECO:0000313" key="16">
    <source>
        <dbReference type="Proteomes" id="UP000237819"/>
    </source>
</evidence>
<evidence type="ECO:0000256" key="8">
    <source>
        <dbReference type="ARBA" id="ARBA00022958"/>
    </source>
</evidence>
<feature type="transmembrane region" description="Helical" evidence="13">
    <location>
        <begin position="500"/>
        <end position="525"/>
    </location>
</feature>
<proteinExistence type="inferred from homology"/>
<feature type="binding site" evidence="12">
    <location>
        <position position="346"/>
    </location>
    <ligand>
        <name>K(+)</name>
        <dbReference type="ChEBI" id="CHEBI:29103"/>
    </ligand>
</feature>
<evidence type="ECO:0000256" key="1">
    <source>
        <dbReference type="ARBA" id="ARBA00004429"/>
    </source>
</evidence>
<keyword evidence="12" id="KW-0479">Metal-binding</keyword>
<evidence type="ECO:0000313" key="14">
    <source>
        <dbReference type="EMBL" id="PQO36530.1"/>
    </source>
</evidence>
<evidence type="ECO:0000256" key="12">
    <source>
        <dbReference type="PIRSR" id="PIRSR006247-1"/>
    </source>
</evidence>
<evidence type="ECO:0000256" key="11">
    <source>
        <dbReference type="ARBA" id="ARBA00023136"/>
    </source>
</evidence>
<keyword evidence="6" id="KW-0633">Potassium transport</keyword>
<feature type="transmembrane region" description="Helical" evidence="13">
    <location>
        <begin position="53"/>
        <end position="76"/>
    </location>
</feature>
<dbReference type="PIRSF" id="PIRSF006247">
    <property type="entry name" value="TrkH"/>
    <property type="match status" value="1"/>
</dbReference>
<keyword evidence="11 13" id="KW-0472">Membrane</keyword>
<evidence type="ECO:0000256" key="3">
    <source>
        <dbReference type="ARBA" id="ARBA00022448"/>
    </source>
</evidence>
<evidence type="ECO:0000256" key="10">
    <source>
        <dbReference type="ARBA" id="ARBA00023065"/>
    </source>
</evidence>
<keyword evidence="3" id="KW-0813">Transport</keyword>
<dbReference type="InterPro" id="IPR004772">
    <property type="entry name" value="TrkH"/>
</dbReference>
<feature type="binding site" evidence="12">
    <location>
        <position position="249"/>
    </location>
    <ligand>
        <name>K(+)</name>
        <dbReference type="ChEBI" id="CHEBI:29103"/>
    </ligand>
</feature>
<dbReference type="PANTHER" id="PTHR32024:SF2">
    <property type="entry name" value="TRK SYSTEM POTASSIUM UPTAKE PROTEIN TRKG-RELATED"/>
    <property type="match status" value="1"/>
</dbReference>
<comment type="similarity">
    <text evidence="2">Belongs to the TrkH potassium transport family.</text>
</comment>
<accession>A0A2S8GST3</accession>
<feature type="transmembrane region" description="Helical" evidence="13">
    <location>
        <begin position="270"/>
        <end position="289"/>
    </location>
</feature>
<name>A0A2S8GST3_9BACT</name>
<dbReference type="EMBL" id="PUHZ01000005">
    <property type="protein sequence ID" value="PQO47479.1"/>
    <property type="molecule type" value="Genomic_DNA"/>
</dbReference>
<dbReference type="Proteomes" id="UP000237819">
    <property type="component" value="Unassembled WGS sequence"/>
</dbReference>
<keyword evidence="5" id="KW-0997">Cell inner membrane</keyword>
<evidence type="ECO:0000256" key="2">
    <source>
        <dbReference type="ARBA" id="ARBA00009137"/>
    </source>
</evidence>
<feature type="transmembrane region" description="Helical" evidence="13">
    <location>
        <begin position="210"/>
        <end position="230"/>
    </location>
</feature>
<dbReference type="InterPro" id="IPR003445">
    <property type="entry name" value="Cat_transpt"/>
</dbReference>
<evidence type="ECO:0000313" key="15">
    <source>
        <dbReference type="EMBL" id="PQO47479.1"/>
    </source>
</evidence>
<dbReference type="EMBL" id="PUIB01000013">
    <property type="protein sequence ID" value="PQO36530.1"/>
    <property type="molecule type" value="Genomic_DNA"/>
</dbReference>
<feature type="transmembrane region" description="Helical" evidence="13">
    <location>
        <begin position="426"/>
        <end position="447"/>
    </location>
</feature>
<sequence>MRRAFASRYDSAMNLPLLSKYLGVVTLLLAAAMLFALPWAFPWLGHGEHFDTRGFFAVLSASVIAAVLGVAMLVGGRAAKGQLYRREAIAIVGISWLIFTIVGALPFILGHVKGTESREQIVRLVVDDLFESASGFTGAGATILNDIEDESKLPKCLLFWRSETHFVGGLGIMVLFVALLGQGSAGKALLMTESVGPQGEVGTSRSQHSAWIFAGIYVGLNVVLTILLMLEGMNLFDALCHSFGTIATGGLSTYNSSVAHFQNVSIEMTIGTFMMIACVNFSLLYAALLGQWSRLWINTELWVYLAILFGVIFAVMIAGLWHHDFPDWATAFRLSYFNVISVQTNTGFGTADFDRWNEFSRGMLFVLMFVGGCAGSTSCSLKVIRHVVLWKSLYNYVLHTFRPRLITTMRLNGKAVDDADELTNEVFIYFGMVGLVFIIAWMSLLLLEPDSAWLEAGHSPPVKMLDCATGVAACINGVGPGLGALGPSKNFASFSIGSKLVFTALMLLGRIEIFPLLVIFTPGLWRRPTT</sequence>
<evidence type="ECO:0000256" key="4">
    <source>
        <dbReference type="ARBA" id="ARBA00022475"/>
    </source>
</evidence>
<dbReference type="GO" id="GO:0005886">
    <property type="term" value="C:plasma membrane"/>
    <property type="evidence" value="ECO:0007669"/>
    <property type="project" value="UniProtKB-SubCell"/>
</dbReference>
<keyword evidence="4" id="KW-1003">Cell membrane</keyword>
<feature type="transmembrane region" description="Helical" evidence="13">
    <location>
        <begin position="166"/>
        <end position="190"/>
    </location>
</feature>
<organism evidence="15 16">
    <name type="scientific">Blastopirellula marina</name>
    <dbReference type="NCBI Taxonomy" id="124"/>
    <lineage>
        <taxon>Bacteria</taxon>
        <taxon>Pseudomonadati</taxon>
        <taxon>Planctomycetota</taxon>
        <taxon>Planctomycetia</taxon>
        <taxon>Pirellulales</taxon>
        <taxon>Pirellulaceae</taxon>
        <taxon>Blastopirellula</taxon>
    </lineage>
</organism>
<evidence type="ECO:0000256" key="7">
    <source>
        <dbReference type="ARBA" id="ARBA00022692"/>
    </source>
</evidence>
<feature type="transmembrane region" description="Helical" evidence="13">
    <location>
        <begin position="363"/>
        <end position="384"/>
    </location>
</feature>
<keyword evidence="10" id="KW-0406">Ion transport</keyword>
<comment type="subcellular location">
    <subcellularLocation>
        <location evidence="1">Cell inner membrane</location>
        <topology evidence="1">Multi-pass membrane protein</topology>
    </subcellularLocation>
</comment>
<gene>
    <name evidence="15" type="ORF">C5Y93_05400</name>
    <name evidence="14" type="ORF">C5Y98_12595</name>
</gene>